<feature type="transmembrane region" description="Helical" evidence="1">
    <location>
        <begin position="202"/>
        <end position="227"/>
    </location>
</feature>
<evidence type="ECO:0000313" key="2">
    <source>
        <dbReference type="EMBL" id="KZX12635.1"/>
    </source>
</evidence>
<reference evidence="2 3" key="1">
    <citation type="submission" date="2016-04" db="EMBL/GenBank/DDBJ databases">
        <title>Genome sequence of Methanobrevibacter filiformis DSM 11501.</title>
        <authorList>
            <person name="Poehlein A."/>
            <person name="Seedorf H."/>
            <person name="Daniel R."/>
        </authorList>
    </citation>
    <scope>NUCLEOTIDE SEQUENCE [LARGE SCALE GENOMIC DNA]</scope>
    <source>
        <strain evidence="2 3">DSM 11501</strain>
    </source>
</reference>
<keyword evidence="1" id="KW-0472">Membrane</keyword>
<evidence type="ECO:0000313" key="3">
    <source>
        <dbReference type="Proteomes" id="UP000077066"/>
    </source>
</evidence>
<dbReference type="OrthoDB" id="84937at2157"/>
<dbReference type="EMBL" id="LWMT01000226">
    <property type="protein sequence ID" value="KZX12635.1"/>
    <property type="molecule type" value="Genomic_DNA"/>
</dbReference>
<feature type="transmembrane region" description="Helical" evidence="1">
    <location>
        <begin position="113"/>
        <end position="132"/>
    </location>
</feature>
<proteinExistence type="predicted"/>
<organism evidence="2 3">
    <name type="scientific">Methanobrevibacter filiformis</name>
    <dbReference type="NCBI Taxonomy" id="55758"/>
    <lineage>
        <taxon>Archaea</taxon>
        <taxon>Methanobacteriati</taxon>
        <taxon>Methanobacteriota</taxon>
        <taxon>Methanomada group</taxon>
        <taxon>Methanobacteria</taxon>
        <taxon>Methanobacteriales</taxon>
        <taxon>Methanobacteriaceae</taxon>
        <taxon>Methanobrevibacter</taxon>
    </lineage>
</organism>
<keyword evidence="3" id="KW-1185">Reference proteome</keyword>
<evidence type="ECO:0008006" key="4">
    <source>
        <dbReference type="Google" id="ProtNLM"/>
    </source>
</evidence>
<dbReference type="STRING" id="55758.MBFIL_11010"/>
<sequence>MADIYSEIVNFFQIYFFSGYTVFNTVVYGLLLIIALFFVIKLFKYLDKDPSKLIFSVIPFIFVGSTTRALVDNGIFPYNWLLITPGIYFIIGGLTIISLFVSIWIERTKNIDYRYIIFLIGIIVAIPVLVNIQGINIIPLSYVVATFITVTIIIAIISLKWDLLKDKYNFSIISAHILDASSTFIAVDFFGYNEQHVLPNLIYSNVNTAISMFPLKIIVILLALYAIDKYIEDTIIKGLLKLTVFVLGLAPGLRNLITLSMGLI</sequence>
<dbReference type="PANTHER" id="PTHR40700">
    <property type="entry name" value="HYPOTHETICAL MEMBRANE PROTEIN, CONSERVED, DUF63 FAMILY"/>
    <property type="match status" value="1"/>
</dbReference>
<dbReference type="RefSeq" id="WP_066972340.1">
    <property type="nucleotide sequence ID" value="NZ_LWMT01000226.1"/>
</dbReference>
<name>A0A162FGB9_9EURY</name>
<dbReference type="AlphaFoldDB" id="A0A162FGB9"/>
<dbReference type="PATRIC" id="fig|55758.3.peg.1264"/>
<keyword evidence="1" id="KW-1133">Transmembrane helix</keyword>
<feature type="transmembrane region" description="Helical" evidence="1">
    <location>
        <begin position="170"/>
        <end position="190"/>
    </location>
</feature>
<comment type="caution">
    <text evidence="2">The sequence shown here is derived from an EMBL/GenBank/DDBJ whole genome shotgun (WGS) entry which is preliminary data.</text>
</comment>
<feature type="transmembrane region" description="Helical" evidence="1">
    <location>
        <begin position="138"/>
        <end position="158"/>
    </location>
</feature>
<accession>A0A162FGB9</accession>
<dbReference type="Pfam" id="PF01889">
    <property type="entry name" value="DUF63"/>
    <property type="match status" value="1"/>
</dbReference>
<protein>
    <recommendedName>
        <fullName evidence="4">DUF63 family protein</fullName>
    </recommendedName>
</protein>
<dbReference type="InterPro" id="IPR002749">
    <property type="entry name" value="DUF63"/>
</dbReference>
<keyword evidence="1" id="KW-0812">Transmembrane</keyword>
<gene>
    <name evidence="2" type="ORF">MBFIL_11010</name>
</gene>
<feature type="transmembrane region" description="Helical" evidence="1">
    <location>
        <begin position="12"/>
        <end position="40"/>
    </location>
</feature>
<dbReference type="Proteomes" id="UP000077066">
    <property type="component" value="Unassembled WGS sequence"/>
</dbReference>
<dbReference type="PANTHER" id="PTHR40700:SF1">
    <property type="entry name" value="DUF63 DOMAIN-CONTAINING PROTEIN"/>
    <property type="match status" value="1"/>
</dbReference>
<evidence type="ECO:0000256" key="1">
    <source>
        <dbReference type="SAM" id="Phobius"/>
    </source>
</evidence>
<feature type="transmembrane region" description="Helical" evidence="1">
    <location>
        <begin position="77"/>
        <end position="101"/>
    </location>
</feature>
<feature type="transmembrane region" description="Helical" evidence="1">
    <location>
        <begin position="52"/>
        <end position="71"/>
    </location>
</feature>